<evidence type="ECO:0000313" key="2">
    <source>
        <dbReference type="EMBL" id="TVY09189.1"/>
    </source>
</evidence>
<keyword evidence="1" id="KW-0812">Transmembrane</keyword>
<evidence type="ECO:0000313" key="3">
    <source>
        <dbReference type="Proteomes" id="UP000317036"/>
    </source>
</evidence>
<keyword evidence="1" id="KW-0472">Membrane</keyword>
<dbReference type="EMBL" id="VNJI01000016">
    <property type="protein sequence ID" value="TVY09189.1"/>
    <property type="molecule type" value="Genomic_DNA"/>
</dbReference>
<accession>A0A559KAR5</accession>
<dbReference type="AlphaFoldDB" id="A0A559KAR5"/>
<dbReference type="Proteomes" id="UP000317036">
    <property type="component" value="Unassembled WGS sequence"/>
</dbReference>
<keyword evidence="1" id="KW-1133">Transmembrane helix</keyword>
<organism evidence="2 3">
    <name type="scientific">Paenibacillus cremeus</name>
    <dbReference type="NCBI Taxonomy" id="2163881"/>
    <lineage>
        <taxon>Bacteria</taxon>
        <taxon>Bacillati</taxon>
        <taxon>Bacillota</taxon>
        <taxon>Bacilli</taxon>
        <taxon>Bacillales</taxon>
        <taxon>Paenibacillaceae</taxon>
        <taxon>Paenibacillus</taxon>
    </lineage>
</organism>
<gene>
    <name evidence="2" type="ORF">FPZ49_14700</name>
</gene>
<comment type="caution">
    <text evidence="2">The sequence shown here is derived from an EMBL/GenBank/DDBJ whole genome shotgun (WGS) entry which is preliminary data.</text>
</comment>
<keyword evidence="3" id="KW-1185">Reference proteome</keyword>
<evidence type="ECO:0000256" key="1">
    <source>
        <dbReference type="SAM" id="Phobius"/>
    </source>
</evidence>
<proteinExistence type="predicted"/>
<reference evidence="2 3" key="1">
    <citation type="submission" date="2019-07" db="EMBL/GenBank/DDBJ databases">
        <authorList>
            <person name="Kim J."/>
        </authorList>
    </citation>
    <scope>NUCLEOTIDE SEQUENCE [LARGE SCALE GENOMIC DNA]</scope>
    <source>
        <strain evidence="2 3">JC52</strain>
    </source>
</reference>
<feature type="transmembrane region" description="Helical" evidence="1">
    <location>
        <begin position="6"/>
        <end position="23"/>
    </location>
</feature>
<feature type="transmembrane region" description="Helical" evidence="1">
    <location>
        <begin position="32"/>
        <end position="49"/>
    </location>
</feature>
<protein>
    <submittedName>
        <fullName evidence="2">Uncharacterized protein</fullName>
    </submittedName>
</protein>
<dbReference type="OrthoDB" id="2970258at2"/>
<name>A0A559KAR5_9BACL</name>
<sequence>MNWVFWGATVTVLLIFCIEWPKLKQKPFQDRATFVTILLVSWVMFYFDLPHTPGPTQLLHNLYEPLIRVLLEP</sequence>